<feature type="region of interest" description="Disordered" evidence="5">
    <location>
        <begin position="561"/>
        <end position="580"/>
    </location>
</feature>
<dbReference type="PRINTS" id="PR00320">
    <property type="entry name" value="GPROTEINBRPT"/>
</dbReference>
<protein>
    <recommendedName>
        <fullName evidence="9">WD repeat-containing protein 70</fullName>
    </recommendedName>
</protein>
<name>A0A813S3Y8_9BILA</name>
<proteinExistence type="inferred from homology"/>
<feature type="repeat" description="WD" evidence="4">
    <location>
        <begin position="264"/>
        <end position="306"/>
    </location>
</feature>
<dbReference type="InterPro" id="IPR019775">
    <property type="entry name" value="WD40_repeat_CS"/>
</dbReference>
<reference evidence="6" key="1">
    <citation type="submission" date="2021-02" db="EMBL/GenBank/DDBJ databases">
        <authorList>
            <person name="Nowell W R."/>
        </authorList>
    </citation>
    <scope>NUCLEOTIDE SEQUENCE</scope>
</reference>
<feature type="compositionally biased region" description="Basic and acidic residues" evidence="5">
    <location>
        <begin position="151"/>
        <end position="161"/>
    </location>
</feature>
<dbReference type="PROSITE" id="PS50082">
    <property type="entry name" value="WD_REPEATS_2"/>
    <property type="match status" value="2"/>
</dbReference>
<evidence type="ECO:0000313" key="7">
    <source>
        <dbReference type="EMBL" id="CAF3575200.1"/>
    </source>
</evidence>
<dbReference type="AlphaFoldDB" id="A0A813S3Y8"/>
<evidence type="ECO:0000313" key="8">
    <source>
        <dbReference type="Proteomes" id="UP000663829"/>
    </source>
</evidence>
<keyword evidence="1 4" id="KW-0853">WD repeat</keyword>
<feature type="compositionally biased region" description="Polar residues" evidence="5">
    <location>
        <begin position="64"/>
        <end position="74"/>
    </location>
</feature>
<feature type="compositionally biased region" description="Polar residues" evidence="5">
    <location>
        <begin position="635"/>
        <end position="649"/>
    </location>
</feature>
<dbReference type="PROSITE" id="PS00678">
    <property type="entry name" value="WD_REPEATS_1"/>
    <property type="match status" value="1"/>
</dbReference>
<evidence type="ECO:0000313" key="6">
    <source>
        <dbReference type="EMBL" id="CAF0790976.1"/>
    </source>
</evidence>
<dbReference type="EMBL" id="CAJOBC010000349">
    <property type="protein sequence ID" value="CAF3575200.1"/>
    <property type="molecule type" value="Genomic_DNA"/>
</dbReference>
<dbReference type="Gene3D" id="2.130.10.10">
    <property type="entry name" value="YVTN repeat-like/Quinoprotein amine dehydrogenase"/>
    <property type="match status" value="2"/>
</dbReference>
<evidence type="ECO:0008006" key="9">
    <source>
        <dbReference type="Google" id="ProtNLM"/>
    </source>
</evidence>
<dbReference type="PROSITE" id="PS50294">
    <property type="entry name" value="WD_REPEATS_REGION"/>
    <property type="match status" value="1"/>
</dbReference>
<evidence type="ECO:0000256" key="5">
    <source>
        <dbReference type="SAM" id="MobiDB-lite"/>
    </source>
</evidence>
<evidence type="ECO:0000256" key="2">
    <source>
        <dbReference type="ARBA" id="ARBA00022737"/>
    </source>
</evidence>
<dbReference type="InterPro" id="IPR001680">
    <property type="entry name" value="WD40_rpt"/>
</dbReference>
<dbReference type="InterPro" id="IPR020472">
    <property type="entry name" value="WD40_PAC1"/>
</dbReference>
<evidence type="ECO:0000256" key="1">
    <source>
        <dbReference type="ARBA" id="ARBA00022574"/>
    </source>
</evidence>
<evidence type="ECO:0000256" key="4">
    <source>
        <dbReference type="PROSITE-ProRule" id="PRU00221"/>
    </source>
</evidence>
<feature type="region of interest" description="Disordered" evidence="5">
    <location>
        <begin position="635"/>
        <end position="666"/>
    </location>
</feature>
<dbReference type="SUPFAM" id="SSF50978">
    <property type="entry name" value="WD40 repeat-like"/>
    <property type="match status" value="1"/>
</dbReference>
<dbReference type="OrthoDB" id="10264376at2759"/>
<feature type="repeat" description="WD" evidence="4">
    <location>
        <begin position="375"/>
        <end position="403"/>
    </location>
</feature>
<dbReference type="SMART" id="SM00320">
    <property type="entry name" value="WD40"/>
    <property type="match status" value="6"/>
</dbReference>
<dbReference type="InterPro" id="IPR036322">
    <property type="entry name" value="WD40_repeat_dom_sf"/>
</dbReference>
<dbReference type="GO" id="GO:0005634">
    <property type="term" value="C:nucleus"/>
    <property type="evidence" value="ECO:0007669"/>
    <property type="project" value="TreeGrafter"/>
</dbReference>
<dbReference type="PANTHER" id="PTHR16017:SF0">
    <property type="entry name" value="WD REPEAT-CONTAINING PROTEIN 70"/>
    <property type="match status" value="1"/>
</dbReference>
<feature type="compositionally biased region" description="Polar residues" evidence="5">
    <location>
        <begin position="91"/>
        <end position="107"/>
    </location>
</feature>
<keyword evidence="8" id="KW-1185">Reference proteome</keyword>
<dbReference type="PANTHER" id="PTHR16017">
    <property type="entry name" value="GASTRULATION DEFECTIVE PROTEIN 1-RELATED"/>
    <property type="match status" value="1"/>
</dbReference>
<feature type="region of interest" description="Disordered" evidence="5">
    <location>
        <begin position="46"/>
        <end position="161"/>
    </location>
</feature>
<comment type="caution">
    <text evidence="6">The sequence shown here is derived from an EMBL/GenBank/DDBJ whole genome shotgun (WGS) entry which is preliminary data.</text>
</comment>
<dbReference type="Proteomes" id="UP000663829">
    <property type="component" value="Unassembled WGS sequence"/>
</dbReference>
<organism evidence="6 8">
    <name type="scientific">Didymodactylos carnosus</name>
    <dbReference type="NCBI Taxonomy" id="1234261"/>
    <lineage>
        <taxon>Eukaryota</taxon>
        <taxon>Metazoa</taxon>
        <taxon>Spiralia</taxon>
        <taxon>Gnathifera</taxon>
        <taxon>Rotifera</taxon>
        <taxon>Eurotatoria</taxon>
        <taxon>Bdelloidea</taxon>
        <taxon>Philodinida</taxon>
        <taxon>Philodinidae</taxon>
        <taxon>Didymodactylos</taxon>
    </lineage>
</organism>
<dbReference type="EMBL" id="CAJNOQ010000349">
    <property type="protein sequence ID" value="CAF0790976.1"/>
    <property type="molecule type" value="Genomic_DNA"/>
</dbReference>
<keyword evidence="2" id="KW-0677">Repeat</keyword>
<dbReference type="InterPro" id="IPR051858">
    <property type="entry name" value="WD_repeat_GAD-1"/>
</dbReference>
<dbReference type="Pfam" id="PF00400">
    <property type="entry name" value="WD40"/>
    <property type="match status" value="3"/>
</dbReference>
<feature type="compositionally biased region" description="Acidic residues" evidence="5">
    <location>
        <begin position="135"/>
        <end position="150"/>
    </location>
</feature>
<dbReference type="InterPro" id="IPR015943">
    <property type="entry name" value="WD40/YVTN_repeat-like_dom_sf"/>
</dbReference>
<dbReference type="GO" id="GO:0035861">
    <property type="term" value="C:site of double-strand break"/>
    <property type="evidence" value="ECO:0007669"/>
    <property type="project" value="TreeGrafter"/>
</dbReference>
<accession>A0A813S3Y8</accession>
<gene>
    <name evidence="6" type="ORF">GPM918_LOCUS2998</name>
    <name evidence="7" type="ORF">SRO942_LOCUS2998</name>
</gene>
<comment type="similarity">
    <text evidence="3">Belongs to the WD repeat GAD-1 family.</text>
</comment>
<evidence type="ECO:0000256" key="3">
    <source>
        <dbReference type="ARBA" id="ARBA00038343"/>
    </source>
</evidence>
<feature type="compositionally biased region" description="Basic and acidic residues" evidence="5">
    <location>
        <begin position="46"/>
        <end position="60"/>
    </location>
</feature>
<sequence length="666" mass="75225">MSDTPSDGDVSKKKTARTFDLDSLISEARLGAQQRSTIDWTTEIEKAKESNETRLNDLKIKANNAGNTTTSKSKINFDDSDDDEGVGAGSTFHSSSKSINNDTELQSNNELKNDKQDEDDDDFGPSISLATTTDDMSDEDNPNNDEESSDDGPHFPVSHEIDLKQGTKSVSCLTLDPGGLRMITGDFNYEMKMWDFSAMDKNLRSFRTLQPCEAHQLKTIEYSPVGDMILVISGNCQAKVLDREGKQIYECVRGDMYIIDQARTKGHVAMLNSGCWNPKDLNEFMTCSNDGTIRLWSVYKRQQQITVIKTKSEQGKKVSTTACTYHNNHYSGTSNNTNLITAGCDDGSIQIWDRRRPFVNVTFLSRHAHEPNELVTSIKWSYDGINIASRSTDNTIKIWDIRNFKKCLSSRENLPNRFAMTDIAFSPDDRYLITGTSTRKKNDEEKDETNVGKLYFLNRQNLQEDICHLQVSDNASVIRTLWSPKLNQIFCTTSDGIVKIYYDPVRSRNGALSFANREPRKKKENDFFININIINPHALPLYRQDRVRNLSVIRIKQREDPVKSKRPDLPMSGAGHGGRLGAHGSTLSGYIVKNIALQKLPDQKEDPREALLKYAEISESDPYWVAPAYKQTQPKPIFQASTQAKNEGSGNEEEDEILPPWKKQKT</sequence>
<dbReference type="Proteomes" id="UP000681722">
    <property type="component" value="Unassembled WGS sequence"/>
</dbReference>